<dbReference type="AlphaFoldDB" id="A0A9D4UVC3"/>
<keyword evidence="2" id="KW-1185">Reference proteome</keyword>
<dbReference type="EMBL" id="JABFUD020000010">
    <property type="protein sequence ID" value="KAI5074507.1"/>
    <property type="molecule type" value="Genomic_DNA"/>
</dbReference>
<sequence>MREELSVYVQTRRCGEQGPNRNSAINIMFVSFQEHEGVISQSLGDQLMSFGQRKPNYLPILSQPCLANGKFVSPCTHISSSCCTSNETSSYIWRAPNGWDHRVFWNLLHGGVHGRQKIFLFGTNGWLCIHRSLGIIIILKDS</sequence>
<reference evidence="1" key="1">
    <citation type="submission" date="2021-01" db="EMBL/GenBank/DDBJ databases">
        <title>Adiantum capillus-veneris genome.</title>
        <authorList>
            <person name="Fang Y."/>
            <person name="Liao Q."/>
        </authorList>
    </citation>
    <scope>NUCLEOTIDE SEQUENCE</scope>
    <source>
        <strain evidence="1">H3</strain>
        <tissue evidence="1">Leaf</tissue>
    </source>
</reference>
<accession>A0A9D4UVC3</accession>
<organism evidence="1 2">
    <name type="scientific">Adiantum capillus-veneris</name>
    <name type="common">Maidenhair fern</name>
    <dbReference type="NCBI Taxonomy" id="13818"/>
    <lineage>
        <taxon>Eukaryota</taxon>
        <taxon>Viridiplantae</taxon>
        <taxon>Streptophyta</taxon>
        <taxon>Embryophyta</taxon>
        <taxon>Tracheophyta</taxon>
        <taxon>Polypodiopsida</taxon>
        <taxon>Polypodiidae</taxon>
        <taxon>Polypodiales</taxon>
        <taxon>Pteridineae</taxon>
        <taxon>Pteridaceae</taxon>
        <taxon>Vittarioideae</taxon>
        <taxon>Adiantum</taxon>
    </lineage>
</organism>
<gene>
    <name evidence="1" type="ORF">GOP47_0010468</name>
</gene>
<protein>
    <submittedName>
        <fullName evidence="1">Uncharacterized protein</fullName>
    </submittedName>
</protein>
<evidence type="ECO:0000313" key="2">
    <source>
        <dbReference type="Proteomes" id="UP000886520"/>
    </source>
</evidence>
<proteinExistence type="predicted"/>
<evidence type="ECO:0000313" key="1">
    <source>
        <dbReference type="EMBL" id="KAI5074507.1"/>
    </source>
</evidence>
<name>A0A9D4UVC3_ADICA</name>
<dbReference type="Proteomes" id="UP000886520">
    <property type="component" value="Chromosome 10"/>
</dbReference>
<comment type="caution">
    <text evidence="1">The sequence shown here is derived from an EMBL/GenBank/DDBJ whole genome shotgun (WGS) entry which is preliminary data.</text>
</comment>